<dbReference type="EMBL" id="LR862140">
    <property type="protein sequence ID" value="CAD1820087.1"/>
    <property type="molecule type" value="Genomic_DNA"/>
</dbReference>
<dbReference type="PRINTS" id="PR00019">
    <property type="entry name" value="LEURICHRPT"/>
</dbReference>
<dbReference type="Gene3D" id="3.80.10.10">
    <property type="entry name" value="Ribonuclease Inhibitor"/>
    <property type="match status" value="3"/>
</dbReference>
<feature type="compositionally biased region" description="Basic and acidic residues" evidence="5">
    <location>
        <begin position="80"/>
        <end position="100"/>
    </location>
</feature>
<evidence type="ECO:0008006" key="7">
    <source>
        <dbReference type="Google" id="ProtNLM"/>
    </source>
</evidence>
<name>A0A6V7NNM2_ANACO</name>
<keyword evidence="1" id="KW-0433">Leucine-rich repeat</keyword>
<accession>A0A6V7NNM2</accession>
<dbReference type="InterPro" id="IPR001611">
    <property type="entry name" value="Leu-rich_rpt"/>
</dbReference>
<dbReference type="GO" id="GO:0005737">
    <property type="term" value="C:cytoplasm"/>
    <property type="evidence" value="ECO:0007669"/>
    <property type="project" value="TreeGrafter"/>
</dbReference>
<keyword evidence="2" id="KW-0677">Repeat</keyword>
<evidence type="ECO:0000256" key="4">
    <source>
        <dbReference type="ARBA" id="ARBA00037519"/>
    </source>
</evidence>
<dbReference type="PANTHER" id="PTHR48051:SF54">
    <property type="entry name" value="LEUCINE-RICH REPEAT-CONTAINING PROTEIN"/>
    <property type="match status" value="1"/>
</dbReference>
<evidence type="ECO:0000313" key="6">
    <source>
        <dbReference type="EMBL" id="CAD1820087.1"/>
    </source>
</evidence>
<dbReference type="SUPFAM" id="SSF52058">
    <property type="entry name" value="L domain-like"/>
    <property type="match status" value="1"/>
</dbReference>
<organism evidence="6">
    <name type="scientific">Ananas comosus var. bracteatus</name>
    <name type="common">red pineapple</name>
    <dbReference type="NCBI Taxonomy" id="296719"/>
    <lineage>
        <taxon>Eukaryota</taxon>
        <taxon>Viridiplantae</taxon>
        <taxon>Streptophyta</taxon>
        <taxon>Embryophyta</taxon>
        <taxon>Tracheophyta</taxon>
        <taxon>Spermatophyta</taxon>
        <taxon>Magnoliopsida</taxon>
        <taxon>Liliopsida</taxon>
        <taxon>Poales</taxon>
        <taxon>Bromeliaceae</taxon>
        <taxon>Bromelioideae</taxon>
        <taxon>Ananas</taxon>
    </lineage>
</organism>
<dbReference type="Pfam" id="PF13855">
    <property type="entry name" value="LRR_8"/>
    <property type="match status" value="2"/>
</dbReference>
<dbReference type="InterPro" id="IPR050216">
    <property type="entry name" value="LRR_domain-containing"/>
</dbReference>
<dbReference type="InterPro" id="IPR032675">
    <property type="entry name" value="LRR_dom_sf"/>
</dbReference>
<comment type="similarity">
    <text evidence="3">Belongs to the SHOC2 family.</text>
</comment>
<sequence>MSAAVAEVAQVRAVLRTLGDRPDHEAVDAARARIAEAEAAPRLDEERTRARRAPRGRSGSWWVARRGAARGHACGVRGAAEGRRGAARHDLPRRGRGQERRGRRSRARRRSGGEEEQVNEEVVGILQGAVGKCVERVDLSDRQLRHLPEAFGKLRGLVYLNVSNNQLEDIFALTLETMKISFACSGTLLRNASIVGFMLIILCGSTFSRIKEFEQGCHQVKVNVRSVYFLSVSSPLELCLRLPNILHFSKIWKVIPDAIGGLDCLEELRLSSNLLVSLPDSIGLLSNLKILDVSGNRLKSLPDSISKCRSLVELDASYNDLTYLPTNIGYELANLQKLCVHLNKLRSLPTSVCEMSNFSDLQELPTTFGDLISLRELDLSNNQIHALPDTFGLLEKLEKLNLDQNPLAIPPMDVVNNGLGAVMEYMKRRWAEILLENEQRSMAEENAQSPAGWLTRSTSWLNNFVTDVSGSLSGYLGAGGEKPLRIHILISSCELFIDVALLAL</sequence>
<evidence type="ECO:0000256" key="1">
    <source>
        <dbReference type="ARBA" id="ARBA00022614"/>
    </source>
</evidence>
<comment type="function">
    <text evidence="4">Leucine-rich repeat protein that likely mediates protein interactions, possibly in the context of signal transduction.</text>
</comment>
<evidence type="ECO:0000256" key="3">
    <source>
        <dbReference type="ARBA" id="ARBA00023786"/>
    </source>
</evidence>
<dbReference type="SMART" id="SM00364">
    <property type="entry name" value="LRR_BAC"/>
    <property type="match status" value="6"/>
</dbReference>
<dbReference type="PANTHER" id="PTHR48051">
    <property type="match status" value="1"/>
</dbReference>
<evidence type="ECO:0000256" key="2">
    <source>
        <dbReference type="ARBA" id="ARBA00022737"/>
    </source>
</evidence>
<gene>
    <name evidence="6" type="ORF">CB5_LOCUS3298</name>
</gene>
<evidence type="ECO:0000256" key="5">
    <source>
        <dbReference type="SAM" id="MobiDB-lite"/>
    </source>
</evidence>
<dbReference type="PROSITE" id="PS51450">
    <property type="entry name" value="LRR"/>
    <property type="match status" value="4"/>
</dbReference>
<dbReference type="AlphaFoldDB" id="A0A6V7NNM2"/>
<dbReference type="SMART" id="SM00369">
    <property type="entry name" value="LRR_TYP"/>
    <property type="match status" value="7"/>
</dbReference>
<dbReference type="InterPro" id="IPR003591">
    <property type="entry name" value="Leu-rich_rpt_typical-subtyp"/>
</dbReference>
<feature type="compositionally biased region" description="Basic residues" evidence="5">
    <location>
        <begin position="101"/>
        <end position="110"/>
    </location>
</feature>
<protein>
    <recommendedName>
        <fullName evidence="7">Plant intracellular Ras-group-related LRR protein 3</fullName>
    </recommendedName>
</protein>
<reference evidence="6" key="1">
    <citation type="submission" date="2020-07" db="EMBL/GenBank/DDBJ databases">
        <authorList>
            <person name="Lin J."/>
        </authorList>
    </citation>
    <scope>NUCLEOTIDE SEQUENCE</scope>
</reference>
<proteinExistence type="inferred from homology"/>
<feature type="region of interest" description="Disordered" evidence="5">
    <location>
        <begin position="73"/>
        <end position="115"/>
    </location>
</feature>